<reference evidence="8 10" key="1">
    <citation type="submission" date="2007-08" db="EMBL/GenBank/DDBJ databases">
        <title>Draft genome sequence of Clostridium leptum (DSM 753).</title>
        <authorList>
            <person name="Sudarsanam P."/>
            <person name="Ley R."/>
            <person name="Guruge J."/>
            <person name="Turnbaugh P.J."/>
            <person name="Mahowald M."/>
            <person name="Liep D."/>
            <person name="Gordon J."/>
        </authorList>
    </citation>
    <scope>NUCLEOTIDE SEQUENCE [LARGE SCALE GENOMIC DNA]</scope>
    <source>
        <strain evidence="8 10">DSM 753</strain>
    </source>
</reference>
<feature type="transmembrane region" description="Helical" evidence="6">
    <location>
        <begin position="227"/>
        <end position="257"/>
    </location>
</feature>
<feature type="transmembrane region" description="Helical" evidence="6">
    <location>
        <begin position="643"/>
        <end position="664"/>
    </location>
</feature>
<sequence length="683" mass="77362">MKRGFYLKLAWSGIRKNRRLYTPYLLTCVGMVMMFYVVSFLSECPVLEEMRGGMTLQSMLSFGSWVIGAFALIFLFYTNSFLIRRRKKEFGLYNILGMGKGNLARILLWESLIVAGIALIAGLFFGILLSKLAELGMVNLVNGDITFSLSLGPDAILRTLLLFAVIFLLLLLNALRQIHLTNPIELIHSENAGERPPKANWFLALAGIVILGAAYFIAVTIEDPVEALVWFFAAVIMVIVSTYLIFVSGSVAICRVLQKNKKYYYKTNHFVSVSSMVYRMKRNGAGLASICILYTMVLVMLSTTVCLYLGTEDSLRTRYPRNFTVEALVSDLDTLRNSDKPEAIIKLSEQAVQDHHQVMKNVLNYRCASSVGYWEQDTLRIGEEEFYNSGNDVSEMWYLNVVPIEDYNRLTQSNEVLKPGEAIAYSTAQDFSRDTIMMENTGPVKIKKATTNFSDFNMSPGMTNPSLYLFVPDYEEFLIPLLQLTDSYGNSRFSLFWHYGFDMDCDDETQIMVDAEIQEKISELPPNDTESYFAIMTESIAANRTEFYINNGGLFFLGLLLGIVFLFAAVLIMYYKQISEGYEDQSRFGIMQKVGMTKKEIRKSINSQVLTVFFLPLIAAGLHLTFAFPMISKLLVLFGLTNTKLLILVTVLCYLVFALFYILVYRITSKAYYSIVSGAKEEN</sequence>
<dbReference type="Pfam" id="PF02687">
    <property type="entry name" value="FtsX"/>
    <property type="match status" value="2"/>
</dbReference>
<evidence type="ECO:0000313" key="9">
    <source>
        <dbReference type="EMBL" id="PEQ25776.1"/>
    </source>
</evidence>
<keyword evidence="6" id="KW-0813">Transport</keyword>
<dbReference type="GO" id="GO:0005886">
    <property type="term" value="C:plasma membrane"/>
    <property type="evidence" value="ECO:0007669"/>
    <property type="project" value="UniProtKB-SubCell"/>
</dbReference>
<dbReference type="eggNOG" id="COG0577">
    <property type="taxonomic scope" value="Bacteria"/>
</dbReference>
<feature type="transmembrane region" description="Helical" evidence="6">
    <location>
        <begin position="201"/>
        <end position="221"/>
    </location>
</feature>
<feature type="transmembrane region" description="Helical" evidence="6">
    <location>
        <begin position="103"/>
        <end position="129"/>
    </location>
</feature>
<reference evidence="9 11" key="3">
    <citation type="submission" date="2017-07" db="EMBL/GenBank/DDBJ databases">
        <title>Prevalence of linear plasmids in Cutibacterium (Propionibacterium) acnes isolates obtained from prostatic tissue.</title>
        <authorList>
            <person name="Davidsson S."/>
            <person name="Carlsson J."/>
            <person name="Molling P."/>
            <person name="Andren O."/>
            <person name="Andersson S.-O."/>
            <person name="Brzuszkiewicz E."/>
            <person name="Poehlein A."/>
            <person name="Al-Zeer M."/>
            <person name="Brinkmann V."/>
            <person name="Scavenius C."/>
            <person name="Nazipi S."/>
            <person name="Soderquist B."/>
            <person name="Bruggemann H."/>
        </authorList>
    </citation>
    <scope>NUCLEOTIDE SEQUENCE [LARGE SCALE GENOMIC DNA]</scope>
    <source>
        <strain evidence="9 11">DSM 753</strain>
    </source>
</reference>
<feature type="domain" description="ABC3 transporter permease C-terminal" evidence="7">
    <location>
        <begin position="560"/>
        <end position="668"/>
    </location>
</feature>
<feature type="domain" description="ABC3 transporter permease C-terminal" evidence="7">
    <location>
        <begin position="63"/>
        <end position="178"/>
    </location>
</feature>
<feature type="transmembrane region" description="Helical" evidence="6">
    <location>
        <begin position="21"/>
        <end position="42"/>
    </location>
</feature>
<evidence type="ECO:0000256" key="6">
    <source>
        <dbReference type="PIRNR" id="PIRNR018968"/>
    </source>
</evidence>
<protein>
    <submittedName>
        <fullName evidence="9">ABC transporter permease</fullName>
    </submittedName>
    <submittedName>
        <fullName evidence="8">Efflux ABC transporter, permease protein</fullName>
    </submittedName>
</protein>
<accession>A7VX10</accession>
<comment type="similarity">
    <text evidence="6">Belongs to the ABC-4 integral membrane protein family.</text>
</comment>
<dbReference type="OrthoDB" id="9781780at2"/>
<dbReference type="Proteomes" id="UP000003490">
    <property type="component" value="Unassembled WGS sequence"/>
</dbReference>
<dbReference type="InterPro" id="IPR003838">
    <property type="entry name" value="ABC3_permease_C"/>
</dbReference>
<dbReference type="InterPro" id="IPR052536">
    <property type="entry name" value="ABC-4_Integral_Memb_Prot"/>
</dbReference>
<feature type="transmembrane region" description="Helical" evidence="6">
    <location>
        <begin position="285"/>
        <end position="310"/>
    </location>
</feature>
<evidence type="ECO:0000256" key="5">
    <source>
        <dbReference type="ARBA" id="ARBA00023136"/>
    </source>
</evidence>
<evidence type="ECO:0000259" key="7">
    <source>
        <dbReference type="Pfam" id="PF02687"/>
    </source>
</evidence>
<dbReference type="EMBL" id="ABCB02000020">
    <property type="protein sequence ID" value="EDO60307.1"/>
    <property type="molecule type" value="Genomic_DNA"/>
</dbReference>
<evidence type="ECO:0000256" key="4">
    <source>
        <dbReference type="ARBA" id="ARBA00022989"/>
    </source>
</evidence>
<dbReference type="Proteomes" id="UP000220611">
    <property type="component" value="Unassembled WGS sequence"/>
</dbReference>
<comment type="subcellular location">
    <subcellularLocation>
        <location evidence="1 6">Cell membrane</location>
        <topology evidence="1 6">Multi-pass membrane protein</topology>
    </subcellularLocation>
</comment>
<keyword evidence="3 6" id="KW-0812">Transmembrane</keyword>
<dbReference type="PANTHER" id="PTHR46795:SF3">
    <property type="entry name" value="ABC TRANSPORTER PERMEASE"/>
    <property type="match status" value="1"/>
</dbReference>
<dbReference type="GO" id="GO:0055085">
    <property type="term" value="P:transmembrane transport"/>
    <property type="evidence" value="ECO:0007669"/>
    <property type="project" value="UniProtKB-UniRule"/>
</dbReference>
<evidence type="ECO:0000256" key="1">
    <source>
        <dbReference type="ARBA" id="ARBA00004651"/>
    </source>
</evidence>
<name>A7VX10_9FIRM</name>
<keyword evidence="4 6" id="KW-1133">Transmembrane helix</keyword>
<evidence type="ECO:0000313" key="10">
    <source>
        <dbReference type="Proteomes" id="UP000003490"/>
    </source>
</evidence>
<dbReference type="PIRSF" id="PIRSF018968">
    <property type="entry name" value="ABC_permease_BceB"/>
    <property type="match status" value="1"/>
</dbReference>
<organism evidence="8 10">
    <name type="scientific">[Clostridium] leptum DSM 753</name>
    <dbReference type="NCBI Taxonomy" id="428125"/>
    <lineage>
        <taxon>Bacteria</taxon>
        <taxon>Bacillati</taxon>
        <taxon>Bacillota</taxon>
        <taxon>Clostridia</taxon>
        <taxon>Eubacteriales</taxon>
        <taxon>Oscillospiraceae</taxon>
        <taxon>Oscillospiraceae incertae sedis</taxon>
    </lineage>
</organism>
<feature type="transmembrane region" description="Helical" evidence="6">
    <location>
        <begin position="155"/>
        <end position="175"/>
    </location>
</feature>
<dbReference type="HOGENOM" id="CLU_022800_2_3_9"/>
<dbReference type="PANTHER" id="PTHR46795">
    <property type="entry name" value="ABC TRANSPORTER PERMEASE-RELATED-RELATED"/>
    <property type="match status" value="1"/>
</dbReference>
<evidence type="ECO:0000256" key="3">
    <source>
        <dbReference type="ARBA" id="ARBA00022692"/>
    </source>
</evidence>
<feature type="transmembrane region" description="Helical" evidence="6">
    <location>
        <begin position="62"/>
        <end position="82"/>
    </location>
</feature>
<evidence type="ECO:0000256" key="2">
    <source>
        <dbReference type="ARBA" id="ARBA00022475"/>
    </source>
</evidence>
<proteinExistence type="inferred from homology"/>
<evidence type="ECO:0000313" key="11">
    <source>
        <dbReference type="Proteomes" id="UP000220611"/>
    </source>
</evidence>
<gene>
    <name evidence="9" type="ORF">CH238_01925</name>
    <name evidence="8" type="ORF">CLOLEP_03133</name>
</gene>
<keyword evidence="5 6" id="KW-0472">Membrane</keyword>
<reference evidence="8 10" key="2">
    <citation type="submission" date="2007-08" db="EMBL/GenBank/DDBJ databases">
        <authorList>
            <person name="Fulton L."/>
            <person name="Clifton S."/>
            <person name="Fulton B."/>
            <person name="Xu J."/>
            <person name="Minx P."/>
            <person name="Pepin K.H."/>
            <person name="Johnson M."/>
            <person name="Thiruvilangam P."/>
            <person name="Bhonagiri V."/>
            <person name="Nash W.E."/>
            <person name="Wang C."/>
            <person name="Mardis E.R."/>
            <person name="Wilson R.K."/>
        </authorList>
    </citation>
    <scope>NUCLEOTIDE SEQUENCE [LARGE SCALE GENOMIC DNA]</scope>
    <source>
        <strain evidence="8 10">DSM 753</strain>
    </source>
</reference>
<keyword evidence="2 6" id="KW-1003">Cell membrane</keyword>
<keyword evidence="11" id="KW-1185">Reference proteome</keyword>
<feature type="transmembrane region" description="Helical" evidence="6">
    <location>
        <begin position="554"/>
        <end position="575"/>
    </location>
</feature>
<evidence type="ECO:0000313" key="8">
    <source>
        <dbReference type="EMBL" id="EDO60307.1"/>
    </source>
</evidence>
<dbReference type="AlphaFoldDB" id="A7VX10"/>
<comment type="caution">
    <text evidence="8">The sequence shown here is derived from an EMBL/GenBank/DDBJ whole genome shotgun (WGS) entry which is preliminary data.</text>
</comment>
<dbReference type="EMBL" id="NOXF01000001">
    <property type="protein sequence ID" value="PEQ25776.1"/>
    <property type="molecule type" value="Genomic_DNA"/>
</dbReference>
<feature type="transmembrane region" description="Helical" evidence="6">
    <location>
        <begin position="609"/>
        <end position="631"/>
    </location>
</feature>
<dbReference type="InterPro" id="IPR027022">
    <property type="entry name" value="ABC_permease_BceB-typ"/>
</dbReference>